<keyword evidence="2" id="KW-0812">Transmembrane</keyword>
<evidence type="ECO:0000259" key="5">
    <source>
        <dbReference type="Pfam" id="PF03544"/>
    </source>
</evidence>
<evidence type="ECO:0000256" key="3">
    <source>
        <dbReference type="ARBA" id="ARBA00022989"/>
    </source>
</evidence>
<dbReference type="NCBIfam" id="TIGR01352">
    <property type="entry name" value="tonB_Cterm"/>
    <property type="match status" value="1"/>
</dbReference>
<evidence type="ECO:0000313" key="6">
    <source>
        <dbReference type="EMBL" id="ARN19618.1"/>
    </source>
</evidence>
<evidence type="ECO:0000256" key="2">
    <source>
        <dbReference type="ARBA" id="ARBA00022692"/>
    </source>
</evidence>
<gene>
    <name evidence="6" type="ORF">A4W93_06630</name>
</gene>
<keyword evidence="4" id="KW-0472">Membrane</keyword>
<accession>A0A1W6L654</accession>
<evidence type="ECO:0000256" key="1">
    <source>
        <dbReference type="ARBA" id="ARBA00004167"/>
    </source>
</evidence>
<keyword evidence="7" id="KW-1185">Reference proteome</keyword>
<dbReference type="Pfam" id="PF03544">
    <property type="entry name" value="TonB_C"/>
    <property type="match status" value="1"/>
</dbReference>
<dbReference type="InterPro" id="IPR037682">
    <property type="entry name" value="TonB_C"/>
</dbReference>
<reference evidence="6 7" key="1">
    <citation type="submission" date="2016-04" db="EMBL/GenBank/DDBJ databases">
        <title>Complete genome sequence of natural rubber-degrading, novel Gram-negative bacterium, Rhizobacter gummiphilus strain NS21.</title>
        <authorList>
            <person name="Tabata M."/>
            <person name="Kasai D."/>
            <person name="Fukuda M."/>
        </authorList>
    </citation>
    <scope>NUCLEOTIDE SEQUENCE [LARGE SCALE GENOMIC DNA]</scope>
    <source>
        <strain evidence="6 7">NS21</strain>
    </source>
</reference>
<organism evidence="6 7">
    <name type="scientific">Piscinibacter gummiphilus</name>
    <dbReference type="NCBI Taxonomy" id="946333"/>
    <lineage>
        <taxon>Bacteria</taxon>
        <taxon>Pseudomonadati</taxon>
        <taxon>Pseudomonadota</taxon>
        <taxon>Betaproteobacteria</taxon>
        <taxon>Burkholderiales</taxon>
        <taxon>Sphaerotilaceae</taxon>
        <taxon>Piscinibacter</taxon>
    </lineage>
</organism>
<dbReference type="OrthoDB" id="9182849at2"/>
<sequence>MGLLAASPLATAQTTPLKVLKKVPPEFPAEAARRKISEGVLKAKVSVDGQGAVTNVQIIEAVPERAKVFNESAISALSRWKFESTGKADATEIKLVFSQDE</sequence>
<comment type="subcellular location">
    <subcellularLocation>
        <location evidence="1">Membrane</location>
        <topology evidence="1">Single-pass membrane protein</topology>
    </subcellularLocation>
</comment>
<dbReference type="GO" id="GO:0055085">
    <property type="term" value="P:transmembrane transport"/>
    <property type="evidence" value="ECO:0007669"/>
    <property type="project" value="InterPro"/>
</dbReference>
<evidence type="ECO:0000313" key="7">
    <source>
        <dbReference type="Proteomes" id="UP000193427"/>
    </source>
</evidence>
<dbReference type="SUPFAM" id="SSF74653">
    <property type="entry name" value="TolA/TonB C-terminal domain"/>
    <property type="match status" value="1"/>
</dbReference>
<protein>
    <recommendedName>
        <fullName evidence="5">TonB C-terminal domain-containing protein</fullName>
    </recommendedName>
</protein>
<dbReference type="AlphaFoldDB" id="A0A1W6L654"/>
<dbReference type="RefSeq" id="WP_157782128.1">
    <property type="nucleotide sequence ID" value="NZ_CP015118.1"/>
</dbReference>
<proteinExistence type="predicted"/>
<feature type="domain" description="TonB C-terminal" evidence="5">
    <location>
        <begin position="24"/>
        <end position="93"/>
    </location>
</feature>
<dbReference type="Gene3D" id="3.30.2420.10">
    <property type="entry name" value="TonB"/>
    <property type="match status" value="1"/>
</dbReference>
<dbReference type="GO" id="GO:0016020">
    <property type="term" value="C:membrane"/>
    <property type="evidence" value="ECO:0007669"/>
    <property type="project" value="UniProtKB-SubCell"/>
</dbReference>
<dbReference type="EMBL" id="CP015118">
    <property type="protein sequence ID" value="ARN19618.1"/>
    <property type="molecule type" value="Genomic_DNA"/>
</dbReference>
<keyword evidence="3" id="KW-1133">Transmembrane helix</keyword>
<dbReference type="InterPro" id="IPR006260">
    <property type="entry name" value="TonB/TolA_C"/>
</dbReference>
<dbReference type="KEGG" id="rgu:A4W93_06630"/>
<dbReference type="STRING" id="946333.A4W93_06630"/>
<evidence type="ECO:0000256" key="4">
    <source>
        <dbReference type="ARBA" id="ARBA00023136"/>
    </source>
</evidence>
<name>A0A1W6L654_9BURK</name>
<dbReference type="Proteomes" id="UP000193427">
    <property type="component" value="Chromosome"/>
</dbReference>